<dbReference type="EMBL" id="CACSIP010000007">
    <property type="protein sequence ID" value="CAA0099864.1"/>
    <property type="molecule type" value="Genomic_DNA"/>
</dbReference>
<organism evidence="1 2">
    <name type="scientific">Mycolicibacterium vanbaalenii</name>
    <name type="common">Mycobacterium vanbaalenii</name>
    <dbReference type="NCBI Taxonomy" id="110539"/>
    <lineage>
        <taxon>Bacteria</taxon>
        <taxon>Bacillati</taxon>
        <taxon>Actinomycetota</taxon>
        <taxon>Actinomycetes</taxon>
        <taxon>Mycobacteriales</taxon>
        <taxon>Mycobacteriaceae</taxon>
        <taxon>Mycolicibacterium</taxon>
    </lineage>
</organism>
<accession>A0A5S9P8I3</accession>
<sequence>MRGGGVGIDWTMAPLWVRTGYRFFPFAAEVGDVWWVLRFNVGFPEHDLFTVFVGNRAAADVTGDPKSVVPLIASIGSLSPVSSQGAELDTETARALVGEVARFVEYGSEDGQPCVFCSHERDGLTRNK</sequence>
<keyword evidence="2" id="KW-1185">Reference proteome</keyword>
<dbReference type="Proteomes" id="UP000430146">
    <property type="component" value="Unassembled WGS sequence"/>
</dbReference>
<proteinExistence type="predicted"/>
<protein>
    <submittedName>
        <fullName evidence="1">Uncharacterized protein</fullName>
    </submittedName>
</protein>
<dbReference type="AlphaFoldDB" id="A0A5S9P8I3"/>
<reference evidence="1 2" key="1">
    <citation type="submission" date="2019-11" db="EMBL/GenBank/DDBJ databases">
        <authorList>
            <person name="Holert J."/>
        </authorList>
    </citation>
    <scope>NUCLEOTIDE SEQUENCE [LARGE SCALE GENOMIC DNA]</scope>
    <source>
        <strain evidence="1">BC8_1</strain>
    </source>
</reference>
<name>A0A5S9P8I3_MYCVN</name>
<evidence type="ECO:0000313" key="1">
    <source>
        <dbReference type="EMBL" id="CAA0099864.1"/>
    </source>
</evidence>
<dbReference type="OrthoDB" id="3504325at2"/>
<gene>
    <name evidence="1" type="ORF">AELLOGFF_03206</name>
</gene>
<evidence type="ECO:0000313" key="2">
    <source>
        <dbReference type="Proteomes" id="UP000430146"/>
    </source>
</evidence>